<dbReference type="PANTHER" id="PTHR43289">
    <property type="entry name" value="MITOGEN-ACTIVATED PROTEIN KINASE KINASE KINASE 20-RELATED"/>
    <property type="match status" value="1"/>
</dbReference>
<dbReference type="SUPFAM" id="SSF56112">
    <property type="entry name" value="Protein kinase-like (PK-like)"/>
    <property type="match status" value="1"/>
</dbReference>
<organism evidence="9 11">
    <name type="scientific">Aliivibrio finisterrensis</name>
    <dbReference type="NCBI Taxonomy" id="511998"/>
    <lineage>
        <taxon>Bacteria</taxon>
        <taxon>Pseudomonadati</taxon>
        <taxon>Pseudomonadota</taxon>
        <taxon>Gammaproteobacteria</taxon>
        <taxon>Vibrionales</taxon>
        <taxon>Vibrionaceae</taxon>
        <taxon>Aliivibrio</taxon>
    </lineage>
</organism>
<evidence type="ECO:0000256" key="6">
    <source>
        <dbReference type="SAM" id="MobiDB-lite"/>
    </source>
</evidence>
<dbReference type="InterPro" id="IPR017441">
    <property type="entry name" value="Protein_kinase_ATP_BS"/>
</dbReference>
<dbReference type="InterPro" id="IPR011009">
    <property type="entry name" value="Kinase-like_dom_sf"/>
</dbReference>
<accession>A0A4Q5KSJ5</accession>
<evidence type="ECO:0000313" key="9">
    <source>
        <dbReference type="EMBL" id="RYU50436.1"/>
    </source>
</evidence>
<evidence type="ECO:0000313" key="11">
    <source>
        <dbReference type="Proteomes" id="UP000294063"/>
    </source>
</evidence>
<evidence type="ECO:0000256" key="4">
    <source>
        <dbReference type="ARBA" id="ARBA00022840"/>
    </source>
</evidence>
<evidence type="ECO:0000256" key="7">
    <source>
        <dbReference type="SAM" id="Phobius"/>
    </source>
</evidence>
<keyword evidence="12" id="KW-1185">Reference proteome</keyword>
<dbReference type="AlphaFoldDB" id="A0A4Q5KSJ5"/>
<dbReference type="CDD" id="cd14014">
    <property type="entry name" value="STKc_PknB_like"/>
    <property type="match status" value="1"/>
</dbReference>
<keyword evidence="3 9" id="KW-0418">Kinase</keyword>
<feature type="transmembrane region" description="Helical" evidence="7">
    <location>
        <begin position="336"/>
        <end position="357"/>
    </location>
</feature>
<gene>
    <name evidence="10" type="ORF">ERW53_13335</name>
    <name evidence="9" type="ORF">ERW57_12600</name>
</gene>
<dbReference type="Pfam" id="PF00069">
    <property type="entry name" value="Pkinase"/>
    <property type="match status" value="1"/>
</dbReference>
<keyword evidence="7" id="KW-1133">Transmembrane helix</keyword>
<evidence type="ECO:0000313" key="12">
    <source>
        <dbReference type="Proteomes" id="UP000294166"/>
    </source>
</evidence>
<dbReference type="EMBL" id="SEZN01000024">
    <property type="protein sequence ID" value="RYU63574.1"/>
    <property type="molecule type" value="Genomic_DNA"/>
</dbReference>
<keyword evidence="7" id="KW-0812">Transmembrane</keyword>
<dbReference type="PROSITE" id="PS00107">
    <property type="entry name" value="PROTEIN_KINASE_ATP"/>
    <property type="match status" value="1"/>
</dbReference>
<dbReference type="Gene3D" id="1.10.510.10">
    <property type="entry name" value="Transferase(Phosphotransferase) domain 1"/>
    <property type="match status" value="1"/>
</dbReference>
<keyword evidence="1" id="KW-0808">Transferase</keyword>
<dbReference type="PROSITE" id="PS50011">
    <property type="entry name" value="PROTEIN_KINASE_DOM"/>
    <property type="match status" value="1"/>
</dbReference>
<proteinExistence type="predicted"/>
<keyword evidence="4 5" id="KW-0067">ATP-binding</keyword>
<sequence>MALGSTATDIFYQLMDYDSVQKQDYLQQLKTTNPALYQELLPLLEQEGSEQVAELFQFSIQKTDLNDWDFSNQVVDKYKLTTELGRGGMGVVYSAHRADDTFEQELAIKFIQPMLNNVLSKHALFEEAQLLARLNHPYIAKVFDGGRYEECIYVVMEKIHGCTLDAYLANTIPSKKQKLTLFQCICEAIEHAHQHQVLHADLKPENILIDAQHAPKLIDFNLTQKVQHHTNPEHSAILAYSADYASPEQMAGDYLTQQSDVFSLGKILTLLFPDEPPHSDILTVQNKATQKKLESRYISVFELLQDITKVIEYRPLAEKKSIPFYTLRCLLRRRPLQSFLAATLIALILSFSTVLILQNQKLEQEKQVAENMMYEVTRLLFHAKGTEAAQVSVGSILELTRRRILSNPDLPTHIKQKMLLAMMTPVPKKNMEQQSKKQNNHSYLEE</sequence>
<evidence type="ECO:0000313" key="10">
    <source>
        <dbReference type="EMBL" id="RYU63574.1"/>
    </source>
</evidence>
<evidence type="ECO:0000256" key="1">
    <source>
        <dbReference type="ARBA" id="ARBA00022679"/>
    </source>
</evidence>
<dbReference type="InterPro" id="IPR008271">
    <property type="entry name" value="Ser/Thr_kinase_AS"/>
</dbReference>
<reference evidence="11 12" key="1">
    <citation type="submission" date="2019-02" db="EMBL/GenBank/DDBJ databases">
        <title>Genome sequences of Aliivibrio finisterrensis strains from farmed Atlantic salmon.</title>
        <authorList>
            <person name="Bowman J.P."/>
        </authorList>
    </citation>
    <scope>NUCLEOTIDE SEQUENCE [LARGE SCALE GENOMIC DNA]</scope>
    <source>
        <strain evidence="10 12">A21</strain>
        <strain evidence="9 11">A46</strain>
    </source>
</reference>
<keyword evidence="9" id="KW-0723">Serine/threonine-protein kinase</keyword>
<dbReference type="Proteomes" id="UP000294166">
    <property type="component" value="Unassembled WGS sequence"/>
</dbReference>
<feature type="binding site" evidence="5">
    <location>
        <position position="109"/>
    </location>
    <ligand>
        <name>ATP</name>
        <dbReference type="ChEBI" id="CHEBI:30616"/>
    </ligand>
</feature>
<evidence type="ECO:0000256" key="3">
    <source>
        <dbReference type="ARBA" id="ARBA00022777"/>
    </source>
</evidence>
<evidence type="ECO:0000256" key="5">
    <source>
        <dbReference type="PROSITE-ProRule" id="PRU10141"/>
    </source>
</evidence>
<protein>
    <submittedName>
        <fullName evidence="9">Serine/threonine protein kinase</fullName>
    </submittedName>
</protein>
<keyword evidence="2 5" id="KW-0547">Nucleotide-binding</keyword>
<name>A0A4Q5KSJ5_9GAMM</name>
<feature type="domain" description="Protein kinase" evidence="8">
    <location>
        <begin position="78"/>
        <end position="340"/>
    </location>
</feature>
<comment type="caution">
    <text evidence="9">The sequence shown here is derived from an EMBL/GenBank/DDBJ whole genome shotgun (WGS) entry which is preliminary data.</text>
</comment>
<dbReference type="PANTHER" id="PTHR43289:SF6">
    <property type="entry name" value="SERINE_THREONINE-PROTEIN KINASE NEKL-3"/>
    <property type="match status" value="1"/>
</dbReference>
<dbReference type="GO" id="GO:0004674">
    <property type="term" value="F:protein serine/threonine kinase activity"/>
    <property type="evidence" value="ECO:0007669"/>
    <property type="project" value="UniProtKB-KW"/>
</dbReference>
<feature type="region of interest" description="Disordered" evidence="6">
    <location>
        <begin position="426"/>
        <end position="446"/>
    </location>
</feature>
<evidence type="ECO:0000259" key="8">
    <source>
        <dbReference type="PROSITE" id="PS50011"/>
    </source>
</evidence>
<dbReference type="PROSITE" id="PS00108">
    <property type="entry name" value="PROTEIN_KINASE_ST"/>
    <property type="match status" value="1"/>
</dbReference>
<keyword evidence="7" id="KW-0472">Membrane</keyword>
<dbReference type="InterPro" id="IPR000719">
    <property type="entry name" value="Prot_kinase_dom"/>
</dbReference>
<dbReference type="SMART" id="SM00220">
    <property type="entry name" value="S_TKc"/>
    <property type="match status" value="1"/>
</dbReference>
<dbReference type="EMBL" id="SEZK01000021">
    <property type="protein sequence ID" value="RYU50436.1"/>
    <property type="molecule type" value="Genomic_DNA"/>
</dbReference>
<dbReference type="GO" id="GO:0005524">
    <property type="term" value="F:ATP binding"/>
    <property type="evidence" value="ECO:0007669"/>
    <property type="project" value="UniProtKB-UniRule"/>
</dbReference>
<dbReference type="Proteomes" id="UP000294063">
    <property type="component" value="Unassembled WGS sequence"/>
</dbReference>
<dbReference type="RefSeq" id="WP_130048585.1">
    <property type="nucleotide sequence ID" value="NZ_SEZK01000021.1"/>
</dbReference>
<feature type="compositionally biased region" description="Polar residues" evidence="6">
    <location>
        <begin position="436"/>
        <end position="446"/>
    </location>
</feature>
<evidence type="ECO:0000256" key="2">
    <source>
        <dbReference type="ARBA" id="ARBA00022741"/>
    </source>
</evidence>